<dbReference type="PANTHER" id="PTHR24104:SF25">
    <property type="entry name" value="PROTEIN LIN-41"/>
    <property type="match status" value="1"/>
</dbReference>
<dbReference type="HOGENOM" id="CLU_728492_0_0_1"/>
<dbReference type="STRING" id="2903.R1FEI0"/>
<dbReference type="GeneID" id="17264536"/>
<evidence type="ECO:0000313" key="5">
    <source>
        <dbReference type="Proteomes" id="UP000013827"/>
    </source>
</evidence>
<organism evidence="4 5">
    <name type="scientific">Emiliania huxleyi (strain CCMP1516)</name>
    <dbReference type="NCBI Taxonomy" id="280463"/>
    <lineage>
        <taxon>Eukaryota</taxon>
        <taxon>Haptista</taxon>
        <taxon>Haptophyta</taxon>
        <taxon>Prymnesiophyceae</taxon>
        <taxon>Isochrysidales</taxon>
        <taxon>Noelaerhabdaceae</taxon>
        <taxon>Emiliania</taxon>
    </lineage>
</organism>
<dbReference type="PROSITE" id="PS51125">
    <property type="entry name" value="NHL"/>
    <property type="match status" value="1"/>
</dbReference>
<dbReference type="EnsemblProtists" id="EOD33906">
    <property type="protein sequence ID" value="EOD33906"/>
    <property type="gene ID" value="EMIHUDRAFT_228970"/>
</dbReference>
<dbReference type="Gene3D" id="2.120.10.30">
    <property type="entry name" value="TolB, C-terminal domain"/>
    <property type="match status" value="1"/>
</dbReference>
<evidence type="ECO:0000256" key="1">
    <source>
        <dbReference type="ARBA" id="ARBA00022737"/>
    </source>
</evidence>
<dbReference type="EnsemblProtists" id="EOD18975">
    <property type="protein sequence ID" value="EOD18975"/>
    <property type="gene ID" value="EMIHUDRAFT_243433"/>
</dbReference>
<keyword evidence="5" id="KW-1185">Reference proteome</keyword>
<accession>A0A0D3J640</accession>
<dbReference type="GeneID" id="17279216"/>
<dbReference type="KEGG" id="ehx:EMIHUDRAFT_228970"/>
<sequence>MKHSTSLSSLPPDLLSCILGNLGLCDLYACAKLSRALRHSANVRRDALRLLEPFSSFGTRGSGRSHLHHASALALADGDGSLLIGEKDRLRVVCPDGATLGLWQARNEGVEWLFATPERPVLMAPGVLMPNPRGSTGPCGLALLASGGSGGGMPSRWPAGPEQHLFVSDAGADRVYKLRRCVSAADATVAWALVGSGFGTGEGRLMSPGALALGEGDSTLLYVAEGHAVSAFDAGTLAFRFRFGRDAGTTPRGGAAAGHLKSPDGLVEHGGEVYVADMLNHRVQVFSASDGLFRRSFGRRGSRPGEYRRPSAVAVCRGRLLVAEFTGKRVQAVSPADGTPLQLLCLHAGPASAAIRLGPFLGTTDHLSRGPHSRAGDTCP</sequence>
<dbReference type="Proteomes" id="UP000013827">
    <property type="component" value="Unassembled WGS sequence"/>
</dbReference>
<evidence type="ECO:0000313" key="4">
    <source>
        <dbReference type="EnsemblProtists" id="EOD18975"/>
    </source>
</evidence>
<feature type="domain" description="F-box" evidence="3">
    <location>
        <begin position="7"/>
        <end position="40"/>
    </location>
</feature>
<proteinExistence type="predicted"/>
<dbReference type="RefSeq" id="XP_005771404.1">
    <property type="nucleotide sequence ID" value="XM_005771347.1"/>
</dbReference>
<evidence type="ECO:0000259" key="3">
    <source>
        <dbReference type="Pfam" id="PF00646"/>
    </source>
</evidence>
<dbReference type="PANTHER" id="PTHR24104">
    <property type="entry name" value="E3 UBIQUITIN-PROTEIN LIGASE NHLRC1-RELATED"/>
    <property type="match status" value="1"/>
</dbReference>
<dbReference type="KEGG" id="ehx:EMIHUDRAFT_243433"/>
<dbReference type="InterPro" id="IPR001258">
    <property type="entry name" value="NHL_repeat"/>
</dbReference>
<dbReference type="Pfam" id="PF00646">
    <property type="entry name" value="F-box"/>
    <property type="match status" value="1"/>
</dbReference>
<reference evidence="5" key="1">
    <citation type="journal article" date="2013" name="Nature">
        <title>Pan genome of the phytoplankton Emiliania underpins its global distribution.</title>
        <authorList>
            <person name="Read B.A."/>
            <person name="Kegel J."/>
            <person name="Klute M.J."/>
            <person name="Kuo A."/>
            <person name="Lefebvre S.C."/>
            <person name="Maumus F."/>
            <person name="Mayer C."/>
            <person name="Miller J."/>
            <person name="Monier A."/>
            <person name="Salamov A."/>
            <person name="Young J."/>
            <person name="Aguilar M."/>
            <person name="Claverie J.M."/>
            <person name="Frickenhaus S."/>
            <person name="Gonzalez K."/>
            <person name="Herman E.K."/>
            <person name="Lin Y.C."/>
            <person name="Napier J."/>
            <person name="Ogata H."/>
            <person name="Sarno A.F."/>
            <person name="Shmutz J."/>
            <person name="Schroeder D."/>
            <person name="de Vargas C."/>
            <person name="Verret F."/>
            <person name="von Dassow P."/>
            <person name="Valentin K."/>
            <person name="Van de Peer Y."/>
            <person name="Wheeler G."/>
            <person name="Dacks J.B."/>
            <person name="Delwiche C.F."/>
            <person name="Dyhrman S.T."/>
            <person name="Glockner G."/>
            <person name="John U."/>
            <person name="Richards T."/>
            <person name="Worden A.Z."/>
            <person name="Zhang X."/>
            <person name="Grigoriev I.V."/>
            <person name="Allen A.E."/>
            <person name="Bidle K."/>
            <person name="Borodovsky M."/>
            <person name="Bowler C."/>
            <person name="Brownlee C."/>
            <person name="Cock J.M."/>
            <person name="Elias M."/>
            <person name="Gladyshev V.N."/>
            <person name="Groth M."/>
            <person name="Guda C."/>
            <person name="Hadaegh A."/>
            <person name="Iglesias-Rodriguez M.D."/>
            <person name="Jenkins J."/>
            <person name="Jones B.M."/>
            <person name="Lawson T."/>
            <person name="Leese F."/>
            <person name="Lindquist E."/>
            <person name="Lobanov A."/>
            <person name="Lomsadze A."/>
            <person name="Malik S.B."/>
            <person name="Marsh M.E."/>
            <person name="Mackinder L."/>
            <person name="Mock T."/>
            <person name="Mueller-Roeber B."/>
            <person name="Pagarete A."/>
            <person name="Parker M."/>
            <person name="Probert I."/>
            <person name="Quesneville H."/>
            <person name="Raines C."/>
            <person name="Rensing S.A."/>
            <person name="Riano-Pachon D.M."/>
            <person name="Richier S."/>
            <person name="Rokitta S."/>
            <person name="Shiraiwa Y."/>
            <person name="Soanes D.M."/>
            <person name="van der Giezen M."/>
            <person name="Wahlund T.M."/>
            <person name="Williams B."/>
            <person name="Wilson W."/>
            <person name="Wolfe G."/>
            <person name="Wurch L.L."/>
        </authorList>
    </citation>
    <scope>NUCLEOTIDE SEQUENCE</scope>
</reference>
<name>A0A0D3J640_EMIH1</name>
<dbReference type="InterPro" id="IPR050952">
    <property type="entry name" value="TRIM-NHL_E3_ligases"/>
</dbReference>
<keyword evidence="1" id="KW-0677">Repeat</keyword>
<dbReference type="SUPFAM" id="SSF81383">
    <property type="entry name" value="F-box domain"/>
    <property type="match status" value="1"/>
</dbReference>
<dbReference type="AlphaFoldDB" id="A0A0D3J640"/>
<dbReference type="InterPro" id="IPR001810">
    <property type="entry name" value="F-box_dom"/>
</dbReference>
<dbReference type="GO" id="GO:0008270">
    <property type="term" value="F:zinc ion binding"/>
    <property type="evidence" value="ECO:0007669"/>
    <property type="project" value="UniProtKB-KW"/>
</dbReference>
<evidence type="ECO:0000256" key="2">
    <source>
        <dbReference type="PROSITE-ProRule" id="PRU00504"/>
    </source>
</evidence>
<dbReference type="SUPFAM" id="SSF63829">
    <property type="entry name" value="Calcium-dependent phosphotriesterase"/>
    <property type="match status" value="1"/>
</dbReference>
<dbReference type="InterPro" id="IPR036047">
    <property type="entry name" value="F-box-like_dom_sf"/>
</dbReference>
<dbReference type="RefSeq" id="XP_005786335.1">
    <property type="nucleotide sequence ID" value="XM_005786278.1"/>
</dbReference>
<dbReference type="InterPro" id="IPR011042">
    <property type="entry name" value="6-blade_b-propeller_TolB-like"/>
</dbReference>
<dbReference type="PaxDb" id="2903-EOD18975"/>
<protein>
    <recommendedName>
        <fullName evidence="3">F-box domain-containing protein</fullName>
    </recommendedName>
</protein>
<reference evidence="4" key="2">
    <citation type="submission" date="2024-10" db="UniProtKB">
        <authorList>
            <consortium name="EnsemblProtists"/>
        </authorList>
    </citation>
    <scope>IDENTIFICATION</scope>
</reference>
<feature type="repeat" description="NHL" evidence="2">
    <location>
        <begin position="254"/>
        <end position="289"/>
    </location>
</feature>